<feature type="region of interest" description="Disordered" evidence="1">
    <location>
        <begin position="151"/>
        <end position="172"/>
    </location>
</feature>
<dbReference type="Proteomes" id="UP001373714">
    <property type="component" value="Unassembled WGS sequence"/>
</dbReference>
<evidence type="ECO:0000313" key="3">
    <source>
        <dbReference type="Proteomes" id="UP001373714"/>
    </source>
</evidence>
<proteinExistence type="predicted"/>
<gene>
    <name evidence="2" type="ORF">TWF730_006908</name>
</gene>
<sequence>MFKPRQLTEIDIRFKKLLDASPMPKCVQRIYDSLGRHHRQGHQRSLEQQQPTGGEPDPGIRRREPSKSDQKDQPVSLEVHTHPHLKAEPSSPPVGDTQQRPKADVSIISNNGVEQNVAINARRKQGSYRKSIPKTRARSEVYPQVLDTRITTSRRRRSARSSGPREYWILGSHRGKPVYNEAALSKPRV</sequence>
<keyword evidence="3" id="KW-1185">Reference proteome</keyword>
<feature type="region of interest" description="Disordered" evidence="1">
    <location>
        <begin position="30"/>
        <end position="109"/>
    </location>
</feature>
<dbReference type="EMBL" id="JAVHNS010000003">
    <property type="protein sequence ID" value="KAK6360786.1"/>
    <property type="molecule type" value="Genomic_DNA"/>
</dbReference>
<evidence type="ECO:0000256" key="1">
    <source>
        <dbReference type="SAM" id="MobiDB-lite"/>
    </source>
</evidence>
<name>A0AAV9VIL4_9PEZI</name>
<protein>
    <submittedName>
        <fullName evidence="2">Uncharacterized protein</fullName>
    </submittedName>
</protein>
<accession>A0AAV9VIL4</accession>
<organism evidence="2 3">
    <name type="scientific">Orbilia blumenaviensis</name>
    <dbReference type="NCBI Taxonomy" id="1796055"/>
    <lineage>
        <taxon>Eukaryota</taxon>
        <taxon>Fungi</taxon>
        <taxon>Dikarya</taxon>
        <taxon>Ascomycota</taxon>
        <taxon>Pezizomycotina</taxon>
        <taxon>Orbiliomycetes</taxon>
        <taxon>Orbiliales</taxon>
        <taxon>Orbiliaceae</taxon>
        <taxon>Orbilia</taxon>
    </lineage>
</organism>
<comment type="caution">
    <text evidence="2">The sequence shown here is derived from an EMBL/GenBank/DDBJ whole genome shotgun (WGS) entry which is preliminary data.</text>
</comment>
<reference evidence="2 3" key="1">
    <citation type="submission" date="2019-10" db="EMBL/GenBank/DDBJ databases">
        <authorList>
            <person name="Palmer J.M."/>
        </authorList>
    </citation>
    <scope>NUCLEOTIDE SEQUENCE [LARGE SCALE GENOMIC DNA]</scope>
    <source>
        <strain evidence="2 3">TWF730</strain>
    </source>
</reference>
<feature type="compositionally biased region" description="Basic and acidic residues" evidence="1">
    <location>
        <begin position="58"/>
        <end position="72"/>
    </location>
</feature>
<dbReference type="AlphaFoldDB" id="A0AAV9VIL4"/>
<evidence type="ECO:0000313" key="2">
    <source>
        <dbReference type="EMBL" id="KAK6360786.1"/>
    </source>
</evidence>